<name>A0AAV1D761_OLDCO</name>
<sequence>MYLEVEQYACSCVYDVANTILLFPPSFDVCRSSIIFEYLKMDRITDLVDKRSEQVSIEEGDGKALRKIAAALPGMDTLSSTSQQDMVEVVLKREAKSSQIEQQGGGCACEIHYLE</sequence>
<keyword evidence="2" id="KW-1185">Reference proteome</keyword>
<proteinExistence type="predicted"/>
<organism evidence="1 2">
    <name type="scientific">Oldenlandia corymbosa var. corymbosa</name>
    <dbReference type="NCBI Taxonomy" id="529605"/>
    <lineage>
        <taxon>Eukaryota</taxon>
        <taxon>Viridiplantae</taxon>
        <taxon>Streptophyta</taxon>
        <taxon>Embryophyta</taxon>
        <taxon>Tracheophyta</taxon>
        <taxon>Spermatophyta</taxon>
        <taxon>Magnoliopsida</taxon>
        <taxon>eudicotyledons</taxon>
        <taxon>Gunneridae</taxon>
        <taxon>Pentapetalae</taxon>
        <taxon>asterids</taxon>
        <taxon>lamiids</taxon>
        <taxon>Gentianales</taxon>
        <taxon>Rubiaceae</taxon>
        <taxon>Rubioideae</taxon>
        <taxon>Spermacoceae</taxon>
        <taxon>Hedyotis-Oldenlandia complex</taxon>
        <taxon>Oldenlandia</taxon>
    </lineage>
</organism>
<reference evidence="1" key="1">
    <citation type="submission" date="2023-03" db="EMBL/GenBank/DDBJ databases">
        <authorList>
            <person name="Julca I."/>
        </authorList>
    </citation>
    <scope>NUCLEOTIDE SEQUENCE</scope>
</reference>
<gene>
    <name evidence="1" type="ORF">OLC1_LOCUS12024</name>
</gene>
<accession>A0AAV1D761</accession>
<dbReference type="Proteomes" id="UP001161247">
    <property type="component" value="Chromosome 4"/>
</dbReference>
<evidence type="ECO:0000313" key="1">
    <source>
        <dbReference type="EMBL" id="CAI9102718.1"/>
    </source>
</evidence>
<evidence type="ECO:0000313" key="2">
    <source>
        <dbReference type="Proteomes" id="UP001161247"/>
    </source>
</evidence>
<dbReference type="AlphaFoldDB" id="A0AAV1D761"/>
<protein>
    <submittedName>
        <fullName evidence="1">OLC1v1001030C1</fullName>
    </submittedName>
</protein>
<dbReference type="EMBL" id="OX459121">
    <property type="protein sequence ID" value="CAI9102718.1"/>
    <property type="molecule type" value="Genomic_DNA"/>
</dbReference>